<name>A0A7S4ED01_9STRA</name>
<organism evidence="2">
    <name type="scientific">Pelagomonas calceolata</name>
    <dbReference type="NCBI Taxonomy" id="35677"/>
    <lineage>
        <taxon>Eukaryota</taxon>
        <taxon>Sar</taxon>
        <taxon>Stramenopiles</taxon>
        <taxon>Ochrophyta</taxon>
        <taxon>Pelagophyceae</taxon>
        <taxon>Pelagomonadales</taxon>
        <taxon>Pelagomonadaceae</taxon>
        <taxon>Pelagomonas</taxon>
    </lineage>
</organism>
<feature type="compositionally biased region" description="Basic and acidic residues" evidence="1">
    <location>
        <begin position="91"/>
        <end position="108"/>
    </location>
</feature>
<proteinExistence type="predicted"/>
<reference evidence="2" key="1">
    <citation type="submission" date="2021-01" db="EMBL/GenBank/DDBJ databases">
        <authorList>
            <person name="Corre E."/>
            <person name="Pelletier E."/>
            <person name="Niang G."/>
            <person name="Scheremetjew M."/>
            <person name="Finn R."/>
            <person name="Kale V."/>
            <person name="Holt S."/>
            <person name="Cochrane G."/>
            <person name="Meng A."/>
            <person name="Brown T."/>
            <person name="Cohen L."/>
        </authorList>
    </citation>
    <scope>NUCLEOTIDE SEQUENCE</scope>
    <source>
        <strain evidence="2">CCMP1756</strain>
    </source>
</reference>
<dbReference type="Proteomes" id="UP000789595">
    <property type="component" value="Unassembled WGS sequence"/>
</dbReference>
<feature type="region of interest" description="Disordered" evidence="1">
    <location>
        <begin position="349"/>
        <end position="371"/>
    </location>
</feature>
<evidence type="ECO:0000256" key="1">
    <source>
        <dbReference type="SAM" id="MobiDB-lite"/>
    </source>
</evidence>
<sequence length="439" mass="49621">MAERKLSGVRVSLPRLTRVRAVSHDQYGGATLTYDDERRDYELCKLESVPGVREDDPLNGAKVALPPQNYTWDAERLLWVHSRSKQPYAEMARRSLPRSDEDVERDPPSEAIGSRCMAWSWSDETPSLRRATVTSHSCEGDDLGLLGKWTLTLSSAGTNRRPTTIEVRAPELRAALDLRHHVDCRGEPPALSPELRRQGWSAKQSRSTGDWYYVHTSPNGGATSQWERPGCDWPNAPSCACLGHRTSTRIDSHLDRMERKATLAASCRSKYADYERAQEDRATEASSRGEAPDSALQTYAAWCRARCEAYYESPPHLQHLSDDAPERRADLEAHVDTMYGLMREYDHVASDSEFSDESESEDENEDFSELGFSDVRVQRSSKRRRTERVLRSGLEQFIDSPGVASRILHGDGFNRTRSGAVFGGKRDENSDLRKHLDFD</sequence>
<evidence type="ECO:0000313" key="4">
    <source>
        <dbReference type="Proteomes" id="UP000789595"/>
    </source>
</evidence>
<accession>A0A7S4ED01</accession>
<dbReference type="AlphaFoldDB" id="A0A7S4ED01"/>
<dbReference type="OrthoDB" id="10540272at2759"/>
<feature type="region of interest" description="Disordered" evidence="1">
    <location>
        <begin position="89"/>
        <end position="111"/>
    </location>
</feature>
<evidence type="ECO:0000313" key="3">
    <source>
        <dbReference type="EMBL" id="CAH0375540.1"/>
    </source>
</evidence>
<feature type="compositionally biased region" description="Acidic residues" evidence="1">
    <location>
        <begin position="353"/>
        <end position="368"/>
    </location>
</feature>
<reference evidence="3" key="2">
    <citation type="submission" date="2021-11" db="EMBL/GenBank/DDBJ databases">
        <authorList>
            <consortium name="Genoscope - CEA"/>
            <person name="William W."/>
        </authorList>
    </citation>
    <scope>NUCLEOTIDE SEQUENCE</scope>
</reference>
<protein>
    <submittedName>
        <fullName evidence="2">Uncharacterized protein</fullName>
    </submittedName>
</protein>
<gene>
    <name evidence="2" type="ORF">PCAL00307_LOCUS20271</name>
    <name evidence="3" type="ORF">PECAL_5P00690</name>
</gene>
<dbReference type="EMBL" id="HBIW01023529">
    <property type="protein sequence ID" value="CAE0704823.1"/>
    <property type="molecule type" value="Transcribed_RNA"/>
</dbReference>
<keyword evidence="4" id="KW-1185">Reference proteome</keyword>
<dbReference type="EMBL" id="CAKKNE010000005">
    <property type="protein sequence ID" value="CAH0375540.1"/>
    <property type="molecule type" value="Genomic_DNA"/>
</dbReference>
<evidence type="ECO:0000313" key="2">
    <source>
        <dbReference type="EMBL" id="CAE0704823.1"/>
    </source>
</evidence>